<dbReference type="Proteomes" id="UP000596661">
    <property type="component" value="Unassembled WGS sequence"/>
</dbReference>
<proteinExistence type="predicted"/>
<accession>A0A803RA82</accession>
<protein>
    <submittedName>
        <fullName evidence="1">Uncharacterized protein</fullName>
    </submittedName>
</protein>
<evidence type="ECO:0000313" key="1">
    <source>
        <dbReference type="EnsemblPlants" id="cds.novel_model_6959_5bd9a17a"/>
    </source>
</evidence>
<dbReference type="EMBL" id="UZAU01000810">
    <property type="status" value="NOT_ANNOTATED_CDS"/>
    <property type="molecule type" value="Genomic_DNA"/>
</dbReference>
<dbReference type="EnsemblPlants" id="novel_model_6959_5bd9a17a">
    <property type="protein sequence ID" value="cds.novel_model_6959_5bd9a17a"/>
    <property type="gene ID" value="novel_gene_3668_5bd9a17a"/>
</dbReference>
<evidence type="ECO:0000313" key="2">
    <source>
        <dbReference type="Proteomes" id="UP000596661"/>
    </source>
</evidence>
<organism evidence="1 2">
    <name type="scientific">Cannabis sativa</name>
    <name type="common">Hemp</name>
    <name type="synonym">Marijuana</name>
    <dbReference type="NCBI Taxonomy" id="3483"/>
    <lineage>
        <taxon>Eukaryota</taxon>
        <taxon>Viridiplantae</taxon>
        <taxon>Streptophyta</taxon>
        <taxon>Embryophyta</taxon>
        <taxon>Tracheophyta</taxon>
        <taxon>Spermatophyta</taxon>
        <taxon>Magnoliopsida</taxon>
        <taxon>eudicotyledons</taxon>
        <taxon>Gunneridae</taxon>
        <taxon>Pentapetalae</taxon>
        <taxon>rosids</taxon>
        <taxon>fabids</taxon>
        <taxon>Rosales</taxon>
        <taxon>Cannabaceae</taxon>
        <taxon>Cannabis</taxon>
    </lineage>
</organism>
<dbReference type="Gramene" id="novel_model_6959_5bd9a17a">
    <property type="protein sequence ID" value="cds.novel_model_6959_5bd9a17a"/>
    <property type="gene ID" value="novel_gene_3668_5bd9a17a"/>
</dbReference>
<reference evidence="1" key="1">
    <citation type="submission" date="2021-03" db="UniProtKB">
        <authorList>
            <consortium name="EnsemblPlants"/>
        </authorList>
    </citation>
    <scope>IDENTIFICATION</scope>
</reference>
<keyword evidence="2" id="KW-1185">Reference proteome</keyword>
<name>A0A803RA82_CANSA</name>
<sequence length="80" mass="8952">MAYNLNMEQSTRVNALECDCNPIWVRTRNIKGSYTTNFAKGVFCSVSTKGVSCEKLIGITQKFKSFSRDNEVCVTPHVAI</sequence>
<dbReference type="AlphaFoldDB" id="A0A803RA82"/>